<gene>
    <name evidence="1" type="ORF">Patl1_13768</name>
</gene>
<proteinExistence type="predicted"/>
<keyword evidence="2" id="KW-1185">Reference proteome</keyword>
<reference evidence="2" key="1">
    <citation type="journal article" date="2023" name="G3 (Bethesda)">
        <title>Genome assembly and association tests identify interacting loci associated with vigor, precocity, and sex in interspecific pistachio rootstocks.</title>
        <authorList>
            <person name="Palmer W."/>
            <person name="Jacygrad E."/>
            <person name="Sagayaradj S."/>
            <person name="Cavanaugh K."/>
            <person name="Han R."/>
            <person name="Bertier L."/>
            <person name="Beede B."/>
            <person name="Kafkas S."/>
            <person name="Golino D."/>
            <person name="Preece J."/>
            <person name="Michelmore R."/>
        </authorList>
    </citation>
    <scope>NUCLEOTIDE SEQUENCE [LARGE SCALE GENOMIC DNA]</scope>
</reference>
<name>A0ACC1AVR5_9ROSI</name>
<organism evidence="1 2">
    <name type="scientific">Pistacia atlantica</name>
    <dbReference type="NCBI Taxonomy" id="434234"/>
    <lineage>
        <taxon>Eukaryota</taxon>
        <taxon>Viridiplantae</taxon>
        <taxon>Streptophyta</taxon>
        <taxon>Embryophyta</taxon>
        <taxon>Tracheophyta</taxon>
        <taxon>Spermatophyta</taxon>
        <taxon>Magnoliopsida</taxon>
        <taxon>eudicotyledons</taxon>
        <taxon>Gunneridae</taxon>
        <taxon>Pentapetalae</taxon>
        <taxon>rosids</taxon>
        <taxon>malvids</taxon>
        <taxon>Sapindales</taxon>
        <taxon>Anacardiaceae</taxon>
        <taxon>Pistacia</taxon>
    </lineage>
</organism>
<accession>A0ACC1AVR5</accession>
<evidence type="ECO:0000313" key="1">
    <source>
        <dbReference type="EMBL" id="KAJ0090748.1"/>
    </source>
</evidence>
<evidence type="ECO:0000313" key="2">
    <source>
        <dbReference type="Proteomes" id="UP001164250"/>
    </source>
</evidence>
<sequence>MKPTAACMNRSSRSSSCERLVAISLTLLAVFSPLYINRRPTSDLELEDQTINLDSWLPLLLLLLILAIALSLYLDQSFSRFDPYWIHRVGGSSGGIIIILLCTVLCVFFNKIVTYLKKPFLNQSAGSMFIQHPTLSPQSSHQASANLRIFHPSYLIMHHASMGYHERVGTWGGRFQTEMIKNLSDLNFINQLIKKSMGSSAMDPSAVQGHPDVLIMVLIPIQ</sequence>
<dbReference type="EMBL" id="CM047904">
    <property type="protein sequence ID" value="KAJ0090748.1"/>
    <property type="molecule type" value="Genomic_DNA"/>
</dbReference>
<comment type="caution">
    <text evidence="1">The sequence shown here is derived from an EMBL/GenBank/DDBJ whole genome shotgun (WGS) entry which is preliminary data.</text>
</comment>
<dbReference type="Proteomes" id="UP001164250">
    <property type="component" value="Chromosome 8"/>
</dbReference>
<protein>
    <submittedName>
        <fullName evidence="1">Uncharacterized protein</fullName>
    </submittedName>
</protein>